<evidence type="ECO:0000256" key="8">
    <source>
        <dbReference type="ARBA" id="ARBA00023012"/>
    </source>
</evidence>
<dbReference type="Pfam" id="PF02518">
    <property type="entry name" value="HATPase_c"/>
    <property type="match status" value="1"/>
</dbReference>
<dbReference type="InterPro" id="IPR001789">
    <property type="entry name" value="Sig_transdc_resp-reg_receiver"/>
</dbReference>
<dbReference type="Gene3D" id="3.40.50.2300">
    <property type="match status" value="1"/>
</dbReference>
<dbReference type="FunFam" id="3.30.565.10:FF:000010">
    <property type="entry name" value="Sensor histidine kinase RcsC"/>
    <property type="match status" value="1"/>
</dbReference>
<keyword evidence="12" id="KW-1133">Transmembrane helix</keyword>
<comment type="similarity">
    <text evidence="2">In the N-terminal section; belongs to the phytochrome family.</text>
</comment>
<dbReference type="InterPro" id="IPR036097">
    <property type="entry name" value="HisK_dim/P_sf"/>
</dbReference>
<evidence type="ECO:0000256" key="7">
    <source>
        <dbReference type="ARBA" id="ARBA00022777"/>
    </source>
</evidence>
<dbReference type="Pfam" id="PF00512">
    <property type="entry name" value="HisKA"/>
    <property type="match status" value="1"/>
</dbReference>
<evidence type="ECO:0000256" key="4">
    <source>
        <dbReference type="ARBA" id="ARBA00018672"/>
    </source>
</evidence>
<dbReference type="InterPro" id="IPR036890">
    <property type="entry name" value="HATPase_C_sf"/>
</dbReference>
<dbReference type="SMART" id="SM00448">
    <property type="entry name" value="REC"/>
    <property type="match status" value="1"/>
</dbReference>
<keyword evidence="8" id="KW-0902">Two-component regulatory system</keyword>
<dbReference type="PANTHER" id="PTHR43047">
    <property type="entry name" value="TWO-COMPONENT HISTIDINE PROTEIN KINASE"/>
    <property type="match status" value="1"/>
</dbReference>
<dbReference type="PROSITE" id="PS50109">
    <property type="entry name" value="HIS_KIN"/>
    <property type="match status" value="1"/>
</dbReference>
<dbReference type="CDD" id="cd16922">
    <property type="entry name" value="HATPase_EvgS-ArcB-TorS-like"/>
    <property type="match status" value="1"/>
</dbReference>
<feature type="transmembrane region" description="Helical" evidence="12">
    <location>
        <begin position="513"/>
        <end position="535"/>
    </location>
</feature>
<feature type="domain" description="Histidine kinase" evidence="14">
    <location>
        <begin position="559"/>
        <end position="782"/>
    </location>
</feature>
<dbReference type="SMART" id="SM00387">
    <property type="entry name" value="HATPase_c"/>
    <property type="match status" value="1"/>
</dbReference>
<dbReference type="SUPFAM" id="SSF55874">
    <property type="entry name" value="ATPase domain of HSP90 chaperone/DNA topoisomerase II/histidine kinase"/>
    <property type="match status" value="1"/>
</dbReference>
<dbReference type="InterPro" id="IPR005467">
    <property type="entry name" value="His_kinase_dom"/>
</dbReference>
<evidence type="ECO:0000256" key="9">
    <source>
        <dbReference type="ARBA" id="ARBA00024867"/>
    </source>
</evidence>
<dbReference type="SUPFAM" id="SSF52172">
    <property type="entry name" value="CheY-like"/>
    <property type="match status" value="1"/>
</dbReference>
<dbReference type="Proteomes" id="UP000623172">
    <property type="component" value="Unassembled WGS sequence"/>
</dbReference>
<dbReference type="Gene3D" id="3.40.190.10">
    <property type="entry name" value="Periplasmic binding protein-like II"/>
    <property type="match status" value="4"/>
</dbReference>
<dbReference type="SUPFAM" id="SSF47384">
    <property type="entry name" value="Homodimeric domain of signal transducing histidine kinase"/>
    <property type="match status" value="1"/>
</dbReference>
<evidence type="ECO:0000256" key="12">
    <source>
        <dbReference type="SAM" id="Phobius"/>
    </source>
</evidence>
<dbReference type="Gene3D" id="1.10.287.130">
    <property type="match status" value="1"/>
</dbReference>
<keyword evidence="6" id="KW-0808">Transferase</keyword>
<comment type="catalytic activity">
    <reaction evidence="1">
        <text>ATP + protein L-histidine = ADP + protein N-phospho-L-histidine.</text>
        <dbReference type="EC" id="2.7.13.3"/>
    </reaction>
</comment>
<dbReference type="InterPro" id="IPR003661">
    <property type="entry name" value="HisK_dim/P_dom"/>
</dbReference>
<evidence type="ECO:0000256" key="6">
    <source>
        <dbReference type="ARBA" id="ARBA00022679"/>
    </source>
</evidence>
<keyword evidence="13" id="KW-0732">Signal</keyword>
<comment type="function">
    <text evidence="9">May play the central regulatory role in sporulation. It may be an element of the effector pathway responsible for the activation of sporulation genes in response to nutritional stress. Spo0A may act in concert with spo0H (a sigma factor) to control the expression of some genes that are critical to the sporulation process.</text>
</comment>
<dbReference type="InterPro" id="IPR011006">
    <property type="entry name" value="CheY-like_superfamily"/>
</dbReference>
<evidence type="ECO:0000259" key="14">
    <source>
        <dbReference type="PROSITE" id="PS50109"/>
    </source>
</evidence>
<name>A0A926D2K1_9FIRM</name>
<keyword evidence="7" id="KW-0418">Kinase</keyword>
<dbReference type="GO" id="GO:0000155">
    <property type="term" value="F:phosphorelay sensor kinase activity"/>
    <property type="evidence" value="ECO:0007669"/>
    <property type="project" value="InterPro"/>
</dbReference>
<evidence type="ECO:0000256" key="2">
    <source>
        <dbReference type="ARBA" id="ARBA00006402"/>
    </source>
</evidence>
<evidence type="ECO:0000256" key="5">
    <source>
        <dbReference type="ARBA" id="ARBA00022553"/>
    </source>
</evidence>
<keyword evidence="17" id="KW-1185">Reference proteome</keyword>
<evidence type="ECO:0000313" key="16">
    <source>
        <dbReference type="EMBL" id="MBC8530319.1"/>
    </source>
</evidence>
<dbReference type="InterPro" id="IPR001638">
    <property type="entry name" value="Solute-binding_3/MltF_N"/>
</dbReference>
<dbReference type="EMBL" id="JACRSR010000001">
    <property type="protein sequence ID" value="MBC8530319.1"/>
    <property type="molecule type" value="Genomic_DNA"/>
</dbReference>
<evidence type="ECO:0000256" key="11">
    <source>
        <dbReference type="PROSITE-ProRule" id="PRU00169"/>
    </source>
</evidence>
<evidence type="ECO:0000256" key="3">
    <source>
        <dbReference type="ARBA" id="ARBA00012438"/>
    </source>
</evidence>
<dbReference type="Pfam" id="PF00072">
    <property type="entry name" value="Response_reg"/>
    <property type="match status" value="1"/>
</dbReference>
<dbReference type="CDD" id="cd17546">
    <property type="entry name" value="REC_hyHK_CKI1_RcsC-like"/>
    <property type="match status" value="1"/>
</dbReference>
<dbReference type="RefSeq" id="WP_249314216.1">
    <property type="nucleotide sequence ID" value="NZ_JACRSR010000001.1"/>
</dbReference>
<dbReference type="CDD" id="cd00082">
    <property type="entry name" value="HisKA"/>
    <property type="match status" value="1"/>
</dbReference>
<evidence type="ECO:0000256" key="13">
    <source>
        <dbReference type="SAM" id="SignalP"/>
    </source>
</evidence>
<dbReference type="SMART" id="SM00062">
    <property type="entry name" value="PBPb"/>
    <property type="match status" value="1"/>
</dbReference>
<feature type="domain" description="Response regulatory" evidence="15">
    <location>
        <begin position="803"/>
        <end position="924"/>
    </location>
</feature>
<dbReference type="Gene3D" id="3.30.565.10">
    <property type="entry name" value="Histidine kinase-like ATPase, C-terminal domain"/>
    <property type="match status" value="1"/>
</dbReference>
<dbReference type="InterPro" id="IPR003594">
    <property type="entry name" value="HATPase_dom"/>
</dbReference>
<protein>
    <recommendedName>
        <fullName evidence="10">Circadian input-output histidine kinase CikA</fullName>
        <ecNumber evidence="3">2.7.13.3</ecNumber>
    </recommendedName>
    <alternativeName>
        <fullName evidence="4">Stage 0 sporulation protein A homolog</fullName>
    </alternativeName>
</protein>
<sequence length="936" mass="104841">MIKLKRMISFFFVTLLLLSFMTSTALTATAEGTQERRVVRLAYPIQKYLSEVDESGNYYGYSTDYVEKVAEFADWEIEYITYPDLSLNDQITKAMEMVETGEADLLGSTLFYEGLQEKFIYPEKNYGLVYTTLDALDSNTAINEATFMQQKPLRIAILKTAKMRNDELFSFVNSSGLECEYIYCDTVDEQLTALENQSADVLLKVSLTWLPGLKEIASFAPRPFYFVSGHGNEELMAELDEAIDKINRTDPYFESRLQNKYFTNTLSDFALSKDESTYVTNQKEISVLVCPQHAPFSFVNKDGQLCGIAISVLDEIGKAAGVQFRYQLQDESQPLSEQIASGQYTVIIGPPKSNEFAKSNHLITSQEFLENDLTMFINKSAADKPKSECVLAVNEEFPDTATGEYGEVVYFKDIEECMNAVNKGLADFGYANRYTVDFYNSQNVYPSLNYLNLTGYGCEMGFYFLQNVDDNLISIVNKYIRSMPTKDVQNYLSVALSEGANNGIEKILRDNPFLVAAILVVFLLLSVLVIVLLAYNRTNKKRNEKLQQAYAAKSDFLSRMSHDMRTPMNGIIGLTGLLLDRKNLPPDAAADLAKIDESAEYLLSLINDTLDMNKIESKKVALNSEPTDLQSFFSQTISMVTVSAQQKNIKLHTSCNHTVLPSVLLDCLRVQQIFMNVISNAIKFTPSGGTVEIHCNGAVVKDTRVQVTVTVKDTGIGISKEFLPKIFEPFEQENNTKVANYDGTGLGLAIVKNLVELMDGRITVESEVDKGTCFTINLAFPVADEKIVQTEAINTPKNLEGKRILLCEDHPLNRQIATRLLEREGVLVEYAENGQAAVDAFSQSEPMHFDAILMDIRMPVMDGLTATKVIRALKRSDAKAIPIIAMTANAFDEDVQKSKDAGMNAHLAKPIQPKLMYQTLFDFIYGRKEAEKDESK</sequence>
<gene>
    <name evidence="16" type="ORF">H8696_00465</name>
</gene>
<keyword evidence="5 11" id="KW-0597">Phosphoprotein</keyword>
<comment type="caution">
    <text evidence="16">The sequence shown here is derived from an EMBL/GenBank/DDBJ whole genome shotgun (WGS) entry which is preliminary data.</text>
</comment>
<feature type="modified residue" description="4-aspartylphosphate" evidence="11">
    <location>
        <position position="855"/>
    </location>
</feature>
<keyword evidence="12" id="KW-0812">Transmembrane</keyword>
<evidence type="ECO:0000313" key="17">
    <source>
        <dbReference type="Proteomes" id="UP000623172"/>
    </source>
</evidence>
<dbReference type="PROSITE" id="PS50110">
    <property type="entry name" value="RESPONSE_REGULATORY"/>
    <property type="match status" value="1"/>
</dbReference>
<dbReference type="Pfam" id="PF00497">
    <property type="entry name" value="SBP_bac_3"/>
    <property type="match status" value="1"/>
</dbReference>
<dbReference type="AlphaFoldDB" id="A0A926D2K1"/>
<reference evidence="16" key="1">
    <citation type="submission" date="2020-08" db="EMBL/GenBank/DDBJ databases">
        <title>Genome public.</title>
        <authorList>
            <person name="Liu C."/>
            <person name="Sun Q."/>
        </authorList>
    </citation>
    <scope>NUCLEOTIDE SEQUENCE</scope>
    <source>
        <strain evidence="16">NSJ-53</strain>
    </source>
</reference>
<dbReference type="EC" id="2.7.13.3" evidence="3"/>
<evidence type="ECO:0000256" key="1">
    <source>
        <dbReference type="ARBA" id="ARBA00000085"/>
    </source>
</evidence>
<dbReference type="InterPro" id="IPR004358">
    <property type="entry name" value="Sig_transdc_His_kin-like_C"/>
</dbReference>
<keyword evidence="12" id="KW-0472">Membrane</keyword>
<proteinExistence type="inferred from homology"/>
<evidence type="ECO:0000259" key="15">
    <source>
        <dbReference type="PROSITE" id="PS50110"/>
    </source>
</evidence>
<dbReference type="SMART" id="SM00388">
    <property type="entry name" value="HisKA"/>
    <property type="match status" value="1"/>
</dbReference>
<feature type="signal peptide" evidence="13">
    <location>
        <begin position="1"/>
        <end position="30"/>
    </location>
</feature>
<accession>A0A926D2K1</accession>
<evidence type="ECO:0000256" key="10">
    <source>
        <dbReference type="ARBA" id="ARBA00074306"/>
    </source>
</evidence>
<feature type="chain" id="PRO_5038853990" description="Circadian input-output histidine kinase CikA" evidence="13">
    <location>
        <begin position="31"/>
        <end position="936"/>
    </location>
</feature>
<dbReference type="PRINTS" id="PR00344">
    <property type="entry name" value="BCTRLSENSOR"/>
</dbReference>
<dbReference type="SUPFAM" id="SSF53850">
    <property type="entry name" value="Periplasmic binding protein-like II"/>
    <property type="match status" value="2"/>
</dbReference>
<organism evidence="16 17">
    <name type="scientific">Gehongia tenuis</name>
    <dbReference type="NCBI Taxonomy" id="2763655"/>
    <lineage>
        <taxon>Bacteria</taxon>
        <taxon>Bacillati</taxon>
        <taxon>Bacillota</taxon>
        <taxon>Clostridia</taxon>
        <taxon>Christensenellales</taxon>
        <taxon>Christensenellaceae</taxon>
        <taxon>Gehongia</taxon>
    </lineage>
</organism>